<dbReference type="SUPFAM" id="SSF102114">
    <property type="entry name" value="Radical SAM enzymes"/>
    <property type="match status" value="1"/>
</dbReference>
<evidence type="ECO:0000256" key="5">
    <source>
        <dbReference type="ARBA" id="ARBA00023004"/>
    </source>
</evidence>
<protein>
    <submittedName>
        <fullName evidence="7">Anaerobic ribonucleoside-triphosphate reductase activating protein</fullName>
    </submittedName>
</protein>
<name>A0A4R2REJ4_9FIRM</name>
<dbReference type="Gene3D" id="3.20.20.70">
    <property type="entry name" value="Aldolase class I"/>
    <property type="match status" value="1"/>
</dbReference>
<keyword evidence="4" id="KW-0479">Metal-binding</keyword>
<sequence length="148" mass="16152">MKVGGFNDLNTSDAGGKIAFSVFFQGCGKRCPGCHNPELQDPNGGMKIDPNEILSRISKYRKHYEAVVFIGGEPMDQLAALRQLLIGVVGLGLEVWLYTGYEDNEIPEDIACLCSVIVAGEYREDLRTGGFPVSSNQKIIDNRRGQAA</sequence>
<evidence type="ECO:0000256" key="3">
    <source>
        <dbReference type="ARBA" id="ARBA00022691"/>
    </source>
</evidence>
<dbReference type="PANTHER" id="PTHR30352:SF2">
    <property type="entry name" value="ANAEROBIC RIBONUCLEOSIDE-TRIPHOSPHATE REDUCTASE-ACTIVATING PROTEIN"/>
    <property type="match status" value="1"/>
</dbReference>
<dbReference type="GO" id="GO:0051539">
    <property type="term" value="F:4 iron, 4 sulfur cluster binding"/>
    <property type="evidence" value="ECO:0007669"/>
    <property type="project" value="UniProtKB-KW"/>
</dbReference>
<dbReference type="EMBL" id="SLXT01000037">
    <property type="protein sequence ID" value="TCP60447.1"/>
    <property type="molecule type" value="Genomic_DNA"/>
</dbReference>
<organism evidence="7 8">
    <name type="scientific">Heliophilum fasciatum</name>
    <dbReference type="NCBI Taxonomy" id="35700"/>
    <lineage>
        <taxon>Bacteria</taxon>
        <taxon>Bacillati</taxon>
        <taxon>Bacillota</taxon>
        <taxon>Clostridia</taxon>
        <taxon>Eubacteriales</taxon>
        <taxon>Heliobacteriaceae</taxon>
        <taxon>Heliophilum</taxon>
    </lineage>
</organism>
<dbReference type="GO" id="GO:0004748">
    <property type="term" value="F:ribonucleoside-diphosphate reductase activity, thioredoxin disulfide as acceptor"/>
    <property type="evidence" value="ECO:0007669"/>
    <property type="project" value="TreeGrafter"/>
</dbReference>
<evidence type="ECO:0000313" key="8">
    <source>
        <dbReference type="Proteomes" id="UP000294813"/>
    </source>
</evidence>
<dbReference type="AlphaFoldDB" id="A0A4R2REJ4"/>
<dbReference type="SFLD" id="SFLDS00029">
    <property type="entry name" value="Radical_SAM"/>
    <property type="match status" value="1"/>
</dbReference>
<keyword evidence="6" id="KW-0411">Iron-sulfur</keyword>
<dbReference type="InterPro" id="IPR007197">
    <property type="entry name" value="rSAM"/>
</dbReference>
<evidence type="ECO:0000256" key="4">
    <source>
        <dbReference type="ARBA" id="ARBA00022723"/>
    </source>
</evidence>
<proteinExistence type="predicted"/>
<evidence type="ECO:0000256" key="2">
    <source>
        <dbReference type="ARBA" id="ARBA00022485"/>
    </source>
</evidence>
<keyword evidence="5" id="KW-0408">Iron</keyword>
<accession>A0A4R2REJ4</accession>
<keyword evidence="2" id="KW-0004">4Fe-4S</keyword>
<dbReference type="Proteomes" id="UP000294813">
    <property type="component" value="Unassembled WGS sequence"/>
</dbReference>
<dbReference type="InterPro" id="IPR013785">
    <property type="entry name" value="Aldolase_TIM"/>
</dbReference>
<gene>
    <name evidence="7" type="ORF">EDD73_1377</name>
</gene>
<keyword evidence="3" id="KW-0949">S-adenosyl-L-methionine</keyword>
<dbReference type="GO" id="GO:0046872">
    <property type="term" value="F:metal ion binding"/>
    <property type="evidence" value="ECO:0007669"/>
    <property type="project" value="UniProtKB-KW"/>
</dbReference>
<reference evidence="7 8" key="1">
    <citation type="submission" date="2019-03" db="EMBL/GenBank/DDBJ databases">
        <title>Genomic Encyclopedia of Type Strains, Phase IV (KMG-IV): sequencing the most valuable type-strain genomes for metagenomic binning, comparative biology and taxonomic classification.</title>
        <authorList>
            <person name="Goeker M."/>
        </authorList>
    </citation>
    <scope>NUCLEOTIDE SEQUENCE [LARGE SCALE GENOMIC DNA]</scope>
    <source>
        <strain evidence="7 8">DSM 11170</strain>
    </source>
</reference>
<dbReference type="Pfam" id="PF13353">
    <property type="entry name" value="Fer4_12"/>
    <property type="match status" value="1"/>
</dbReference>
<dbReference type="InterPro" id="IPR058240">
    <property type="entry name" value="rSAM_sf"/>
</dbReference>
<keyword evidence="8" id="KW-1185">Reference proteome</keyword>
<comment type="cofactor">
    <cofactor evidence="1">
        <name>[4Fe-4S] cluster</name>
        <dbReference type="ChEBI" id="CHEBI:49883"/>
    </cofactor>
</comment>
<comment type="caution">
    <text evidence="7">The sequence shown here is derived from an EMBL/GenBank/DDBJ whole genome shotgun (WGS) entry which is preliminary data.</text>
</comment>
<dbReference type="PANTHER" id="PTHR30352">
    <property type="entry name" value="PYRUVATE FORMATE-LYASE-ACTIVATING ENZYME"/>
    <property type="match status" value="1"/>
</dbReference>
<evidence type="ECO:0000256" key="6">
    <source>
        <dbReference type="ARBA" id="ARBA00023014"/>
    </source>
</evidence>
<evidence type="ECO:0000256" key="1">
    <source>
        <dbReference type="ARBA" id="ARBA00001966"/>
    </source>
</evidence>
<evidence type="ECO:0000313" key="7">
    <source>
        <dbReference type="EMBL" id="TCP60447.1"/>
    </source>
</evidence>
<dbReference type="InterPro" id="IPR034457">
    <property type="entry name" value="Organic_radical-activating"/>
</dbReference>